<dbReference type="PANTHER" id="PTHR15633">
    <property type="entry name" value="NUCLEOLAR PROTEIN 11"/>
    <property type="match status" value="1"/>
</dbReference>
<dbReference type="InterPro" id="IPR042859">
    <property type="entry name" value="NOL11"/>
</dbReference>
<name>A0A8H7U0C7_9APHY</name>
<dbReference type="GO" id="GO:0005730">
    <property type="term" value="C:nucleolus"/>
    <property type="evidence" value="ECO:0007669"/>
    <property type="project" value="TreeGrafter"/>
</dbReference>
<dbReference type="EMBL" id="JADOXO010000194">
    <property type="protein sequence ID" value="KAF9809833.1"/>
    <property type="molecule type" value="Genomic_DNA"/>
</dbReference>
<evidence type="ECO:0000313" key="2">
    <source>
        <dbReference type="EMBL" id="KAF9809833.1"/>
    </source>
</evidence>
<feature type="compositionally biased region" description="Polar residues" evidence="1">
    <location>
        <begin position="86"/>
        <end position="104"/>
    </location>
</feature>
<protein>
    <submittedName>
        <fullName evidence="2">Uncharacterized protein</fullName>
    </submittedName>
</protein>
<reference evidence="2" key="1">
    <citation type="submission" date="2020-11" db="EMBL/GenBank/DDBJ databases">
        <authorList>
            <person name="Koelle M."/>
            <person name="Horta M.A.C."/>
            <person name="Nowrousian M."/>
            <person name="Ohm R.A."/>
            <person name="Benz P."/>
            <person name="Pilgard A."/>
        </authorList>
    </citation>
    <scope>NUCLEOTIDE SEQUENCE</scope>
    <source>
        <strain evidence="2">FPRL280</strain>
    </source>
</reference>
<feature type="compositionally biased region" description="Polar residues" evidence="1">
    <location>
        <begin position="1"/>
        <end position="12"/>
    </location>
</feature>
<accession>A0A8H7U0C7</accession>
<dbReference type="GO" id="GO:0030490">
    <property type="term" value="P:maturation of SSU-rRNA"/>
    <property type="evidence" value="ECO:0007669"/>
    <property type="project" value="InterPro"/>
</dbReference>
<evidence type="ECO:0000313" key="3">
    <source>
        <dbReference type="Proteomes" id="UP000639403"/>
    </source>
</evidence>
<reference evidence="2" key="2">
    <citation type="journal article" name="Front. Microbiol.">
        <title>Degradative Capacity of Two Strains of Rhodonia placenta: From Phenotype to Genotype.</title>
        <authorList>
            <person name="Kolle M."/>
            <person name="Horta M.A.C."/>
            <person name="Nowrousian M."/>
            <person name="Ohm R.A."/>
            <person name="Benz J.P."/>
            <person name="Pilgard A."/>
        </authorList>
    </citation>
    <scope>NUCLEOTIDE SEQUENCE</scope>
    <source>
        <strain evidence="2">FPRL280</strain>
    </source>
</reference>
<dbReference type="Proteomes" id="UP000639403">
    <property type="component" value="Unassembled WGS sequence"/>
</dbReference>
<sequence length="1057" mass="112842">MPPTLHASSSRTEQPKKAPTRGKVVQPRYANPTASTARATASVPALERKQAPIQLKPPSNGRPTDAPANGERSGGRKHGAALRAPVSQTGSVPTGPSTSRSDGNVQEAMRGNPPSGLSASSSRHKPVTNASRPAVRPAAPASTSDTLQVAAQTQSWDFMRSTLEAHLDYSRRTAATALEKVSEKLTAEEAGIADARIRLEAERLLLFYDELSDAALSTTAPAIVQGFLKHEEECSRVIPEALALTDCPMDETRDIRDYNMLLDRIDALQSEAGRLQALMMSVSPAEKNRAVSGLLSLLPVLRLATLHSAISHTLGPSTTFSCPPVTRISTSEGLRTCTTYAVVESSPDIDKEDRGRTVWVWEEQLSGGVMSRDMSAKKRTAVMPRPISHIHVPDELPGYLLLVDARGALGVADQDLNMHSTFDALDFDETVTLFRHFVFPRSSYSFVSNRELPSQGVLVVSFLRKDEGLSISVASIDQDGRVQKVGACPVPVGGPDVIDVSAGASGFISVLTHSGTWHSFRLSNEPSGSSHTFTLAVPTEPLHLTTLSFAASYAPASSSPRHREHALLALTSSHVLLAGIANVPGTGPELVFLLWDLQYGVLLAEQHSAMPSTLGRTKQRGITLSLVHQSAGHALLVLSPEADTATPGAFDTSGNPLRTGVLVVPYTVPATSTIANALGRASAGAKWVKQQSPKSGKQALRSDIDGQQTKLLNSMRPAMEKRQVEVVEKLFDEWVRAHEGATRPPADATKAEESKPRLGHLFVKQVLDIVLTGVSSGSTGVPAPHAPKVVRSLLERRAVSNGMVEGGLLPALLARQDWQSIVLAINTVSDLPEPDLAVLLASVVSHHRLAAPDEDAMQVDAPATPPALASFLAQCATYPTAPSALKVALHQSLPAAEDVVCVLAVLDAWIAHWGQADVKLLPDRVAKDAHGVPVPLYDEAGARADTDADTPPLDKILGFTQAVIDASFLALLAHPPAHTLLRTLLAHLQPELALLSELQALAGPLQPFAAAHARAVHDGAHGASKVDTRVDWRRRKKTLHEQNQMSLGVYQVEELVI</sequence>
<proteinExistence type="predicted"/>
<evidence type="ECO:0000256" key="1">
    <source>
        <dbReference type="SAM" id="MobiDB-lite"/>
    </source>
</evidence>
<dbReference type="AlphaFoldDB" id="A0A8H7U0C7"/>
<gene>
    <name evidence="2" type="ORF">IEO21_07233</name>
</gene>
<dbReference type="PANTHER" id="PTHR15633:SF2">
    <property type="entry name" value="NUCLEOLAR PROTEIN 11"/>
    <property type="match status" value="1"/>
</dbReference>
<dbReference type="GO" id="GO:0003723">
    <property type="term" value="F:RNA binding"/>
    <property type="evidence" value="ECO:0007669"/>
    <property type="project" value="TreeGrafter"/>
</dbReference>
<comment type="caution">
    <text evidence="2">The sequence shown here is derived from an EMBL/GenBank/DDBJ whole genome shotgun (WGS) entry which is preliminary data.</text>
</comment>
<feature type="region of interest" description="Disordered" evidence="1">
    <location>
        <begin position="1"/>
        <end position="148"/>
    </location>
</feature>
<organism evidence="2 3">
    <name type="scientific">Rhodonia placenta</name>
    <dbReference type="NCBI Taxonomy" id="104341"/>
    <lineage>
        <taxon>Eukaryota</taxon>
        <taxon>Fungi</taxon>
        <taxon>Dikarya</taxon>
        <taxon>Basidiomycota</taxon>
        <taxon>Agaricomycotina</taxon>
        <taxon>Agaricomycetes</taxon>
        <taxon>Polyporales</taxon>
        <taxon>Adustoporiaceae</taxon>
        <taxon>Rhodonia</taxon>
    </lineage>
</organism>
<feature type="compositionally biased region" description="Low complexity" evidence="1">
    <location>
        <begin position="130"/>
        <end position="142"/>
    </location>
</feature>